<protein>
    <submittedName>
        <fullName evidence="1">Uncharacterized protein</fullName>
    </submittedName>
</protein>
<organism evidence="1 2">
    <name type="scientific">Mycolicibacter heraklionensis</name>
    <dbReference type="NCBI Taxonomy" id="512402"/>
    <lineage>
        <taxon>Bacteria</taxon>
        <taxon>Bacillati</taxon>
        <taxon>Actinomycetota</taxon>
        <taxon>Actinomycetes</taxon>
        <taxon>Mycobacteriales</taxon>
        <taxon>Mycobacteriaceae</taxon>
        <taxon>Mycolicibacter</taxon>
    </lineage>
</organism>
<gene>
    <name evidence="1" type="ORF">K3U94_00325</name>
</gene>
<name>A0A9X7WGK3_9MYCO</name>
<dbReference type="Proteomes" id="UP000825008">
    <property type="component" value="Chromosome"/>
</dbReference>
<proteinExistence type="predicted"/>
<reference evidence="1" key="1">
    <citation type="submission" date="2021-08" db="EMBL/GenBank/DDBJ databases">
        <title>Whole genome sequencing of non-tuberculosis mycobacteria type-strains.</title>
        <authorList>
            <person name="Igarashi Y."/>
            <person name="Osugi A."/>
            <person name="Mitarai S."/>
        </authorList>
    </citation>
    <scope>NUCLEOTIDE SEQUENCE</scope>
    <source>
        <strain evidence="1">JCM 30995</strain>
    </source>
</reference>
<dbReference type="KEGG" id="mher:K3U94_00325"/>
<sequence>MILAIVAFTQPPASPTYSAAQRTAAKTDLCGRFKPAMDAVHIETNGPDAGLGRTALVNGALILEDAASNPALNPNLRDAAKAVVLAYENLVVESSLSSVGKSPFDTAVDTVNAKERALKDLCGD</sequence>
<accession>A0A9X7WGK3</accession>
<dbReference type="AlphaFoldDB" id="A0A9X7WGK3"/>
<evidence type="ECO:0000313" key="1">
    <source>
        <dbReference type="EMBL" id="QZA07856.1"/>
    </source>
</evidence>
<dbReference type="RefSeq" id="WP_220695238.1">
    <property type="nucleotide sequence ID" value="NZ_CP080997.1"/>
</dbReference>
<evidence type="ECO:0000313" key="2">
    <source>
        <dbReference type="Proteomes" id="UP000825008"/>
    </source>
</evidence>
<dbReference type="EMBL" id="CP080997">
    <property type="protein sequence ID" value="QZA07856.1"/>
    <property type="molecule type" value="Genomic_DNA"/>
</dbReference>